<comment type="caution">
    <text evidence="1">The sequence shown here is derived from an EMBL/GenBank/DDBJ whole genome shotgun (WGS) entry which is preliminary data.</text>
</comment>
<gene>
    <name evidence="1" type="ORF">OLEA9_D003702</name>
</gene>
<keyword evidence="2" id="KW-1185">Reference proteome</keyword>
<evidence type="ECO:0000313" key="1">
    <source>
        <dbReference type="EMBL" id="CAA3032466.1"/>
    </source>
</evidence>
<dbReference type="Proteomes" id="UP000594638">
    <property type="component" value="Unassembled WGS sequence"/>
</dbReference>
<accession>A0A8S0VLM2</accession>
<sequence>MKIHIASSLFRVVSTKNQTNNYIVFGGGISGVHLWGLRSLKHYSLRELIVFTVLMLISMSDYMRKYLFGKEALGPLLRIKEYSLIPMKEKVAMAVEFITTDTNNAWIMVLLNMFPRLKKFELH</sequence>
<name>A0A8S0VLM2_OLEEU</name>
<dbReference type="AlphaFoldDB" id="A0A8S0VLM2"/>
<evidence type="ECO:0000313" key="2">
    <source>
        <dbReference type="Proteomes" id="UP000594638"/>
    </source>
</evidence>
<proteinExistence type="predicted"/>
<feature type="non-terminal residue" evidence="1">
    <location>
        <position position="123"/>
    </location>
</feature>
<dbReference type="EMBL" id="CACTIH010009592">
    <property type="protein sequence ID" value="CAA3032466.1"/>
    <property type="molecule type" value="Genomic_DNA"/>
</dbReference>
<organism evidence="1 2">
    <name type="scientific">Olea europaea subsp. europaea</name>
    <dbReference type="NCBI Taxonomy" id="158383"/>
    <lineage>
        <taxon>Eukaryota</taxon>
        <taxon>Viridiplantae</taxon>
        <taxon>Streptophyta</taxon>
        <taxon>Embryophyta</taxon>
        <taxon>Tracheophyta</taxon>
        <taxon>Spermatophyta</taxon>
        <taxon>Magnoliopsida</taxon>
        <taxon>eudicotyledons</taxon>
        <taxon>Gunneridae</taxon>
        <taxon>Pentapetalae</taxon>
        <taxon>asterids</taxon>
        <taxon>lamiids</taxon>
        <taxon>Lamiales</taxon>
        <taxon>Oleaceae</taxon>
        <taxon>Oleeae</taxon>
        <taxon>Olea</taxon>
    </lineage>
</organism>
<protein>
    <submittedName>
        <fullName evidence="1">Vacuolar 8-like</fullName>
    </submittedName>
</protein>
<dbReference type="Gramene" id="OE9D003702T1">
    <property type="protein sequence ID" value="OE9D003702C1"/>
    <property type="gene ID" value="OE9D003702"/>
</dbReference>
<reference evidence="1 2" key="1">
    <citation type="submission" date="2019-12" db="EMBL/GenBank/DDBJ databases">
        <authorList>
            <person name="Alioto T."/>
            <person name="Alioto T."/>
            <person name="Gomez Garrido J."/>
        </authorList>
    </citation>
    <scope>NUCLEOTIDE SEQUENCE [LARGE SCALE GENOMIC DNA]</scope>
</reference>